<reference evidence="3 4" key="1">
    <citation type="journal article" date="2018" name="PLoS Genet.">
        <title>Population sequencing reveals clonal diversity and ancestral inbreeding in the grapevine cultivar Chardonnay.</title>
        <authorList>
            <person name="Roach M.J."/>
            <person name="Johnson D.L."/>
            <person name="Bohlmann J."/>
            <person name="van Vuuren H.J."/>
            <person name="Jones S.J."/>
            <person name="Pretorius I.S."/>
            <person name="Schmidt S.A."/>
            <person name="Borneman A.R."/>
        </authorList>
    </citation>
    <scope>NUCLEOTIDE SEQUENCE [LARGE SCALE GENOMIC DNA]</scope>
    <source>
        <strain evidence="4">cv. Chardonnay</strain>
        <tissue evidence="3">Leaf</tissue>
    </source>
</reference>
<gene>
    <name evidence="3" type="ORF">CK203_046489</name>
</gene>
<evidence type="ECO:0000313" key="4">
    <source>
        <dbReference type="Proteomes" id="UP000288805"/>
    </source>
</evidence>
<feature type="compositionally biased region" description="Gly residues" evidence="1">
    <location>
        <begin position="125"/>
        <end position="143"/>
    </location>
</feature>
<evidence type="ECO:0000256" key="1">
    <source>
        <dbReference type="SAM" id="MobiDB-lite"/>
    </source>
</evidence>
<evidence type="ECO:0000313" key="3">
    <source>
        <dbReference type="EMBL" id="RVW97582.1"/>
    </source>
</evidence>
<dbReference type="GO" id="GO:0046983">
    <property type="term" value="F:protein dimerization activity"/>
    <property type="evidence" value="ECO:0007669"/>
    <property type="project" value="InterPro"/>
</dbReference>
<feature type="region of interest" description="Disordered" evidence="1">
    <location>
        <begin position="124"/>
        <end position="143"/>
    </location>
</feature>
<feature type="domain" description="HAT C-terminal dimerisation" evidence="2">
    <location>
        <begin position="83"/>
        <end position="123"/>
    </location>
</feature>
<protein>
    <recommendedName>
        <fullName evidence="2">HAT C-terminal dimerisation domain-containing protein</fullName>
    </recommendedName>
</protein>
<dbReference type="PANTHER" id="PTHR32166:SF123">
    <property type="entry name" value="BED-TYPE DOMAIN-CONTAINING PROTEIN"/>
    <property type="match status" value="1"/>
</dbReference>
<sequence length="173" mass="19270">MEPLVKVLKLVDQDKKPTLSVIYEAMDSAKLAIKTSIKQWKKYWEVIDRRWEGQLHRDLYAVKLFVDGQGEFGSALTKKVINQSLPDEWWNNYGDEGPHLQNIVVKILSQTCSSSGCERNWSTWRGGGTSGASRGVGGTGEGTGGYGSTRGWYVSQVDPDMSWAQGNENCYAT</sequence>
<name>A0A438ILI7_VITVI</name>
<dbReference type="InterPro" id="IPR012337">
    <property type="entry name" value="RNaseH-like_sf"/>
</dbReference>
<organism evidence="3 4">
    <name type="scientific">Vitis vinifera</name>
    <name type="common">Grape</name>
    <dbReference type="NCBI Taxonomy" id="29760"/>
    <lineage>
        <taxon>Eukaryota</taxon>
        <taxon>Viridiplantae</taxon>
        <taxon>Streptophyta</taxon>
        <taxon>Embryophyta</taxon>
        <taxon>Tracheophyta</taxon>
        <taxon>Spermatophyta</taxon>
        <taxon>Magnoliopsida</taxon>
        <taxon>eudicotyledons</taxon>
        <taxon>Gunneridae</taxon>
        <taxon>Pentapetalae</taxon>
        <taxon>rosids</taxon>
        <taxon>Vitales</taxon>
        <taxon>Vitaceae</taxon>
        <taxon>Viteae</taxon>
        <taxon>Vitis</taxon>
    </lineage>
</organism>
<dbReference type="AlphaFoldDB" id="A0A438ILI7"/>
<dbReference type="InterPro" id="IPR008906">
    <property type="entry name" value="HATC_C_dom"/>
</dbReference>
<accession>A0A438ILI7</accession>
<dbReference type="Proteomes" id="UP000288805">
    <property type="component" value="Unassembled WGS sequence"/>
</dbReference>
<dbReference type="Pfam" id="PF05699">
    <property type="entry name" value="Dimer_Tnp_hAT"/>
    <property type="match status" value="1"/>
</dbReference>
<dbReference type="SUPFAM" id="SSF53098">
    <property type="entry name" value="Ribonuclease H-like"/>
    <property type="match status" value="1"/>
</dbReference>
<evidence type="ECO:0000259" key="2">
    <source>
        <dbReference type="Pfam" id="PF05699"/>
    </source>
</evidence>
<proteinExistence type="predicted"/>
<dbReference type="PANTHER" id="PTHR32166">
    <property type="entry name" value="OSJNBA0013A04.12 PROTEIN"/>
    <property type="match status" value="1"/>
</dbReference>
<comment type="caution">
    <text evidence="3">The sequence shown here is derived from an EMBL/GenBank/DDBJ whole genome shotgun (WGS) entry which is preliminary data.</text>
</comment>
<dbReference type="EMBL" id="QGNW01000099">
    <property type="protein sequence ID" value="RVW97582.1"/>
    <property type="molecule type" value="Genomic_DNA"/>
</dbReference>